<dbReference type="PROSITE" id="PS50967">
    <property type="entry name" value="HRDC"/>
    <property type="match status" value="1"/>
</dbReference>
<evidence type="ECO:0000259" key="12">
    <source>
        <dbReference type="PROSITE" id="PS50967"/>
    </source>
</evidence>
<evidence type="ECO:0000259" key="13">
    <source>
        <dbReference type="PROSITE" id="PS51198"/>
    </source>
</evidence>
<comment type="caution">
    <text evidence="15">The sequence shown here is derived from an EMBL/GenBank/DDBJ whole genome shotgun (WGS) entry which is preliminary data.</text>
</comment>
<dbReference type="EC" id="5.6.2.4" evidence="8"/>
<keyword evidence="2 10" id="KW-0547">Nucleotide-binding</keyword>
<dbReference type="PANTHER" id="PTHR11070:SF69">
    <property type="entry name" value="ATP-DEPENDENT DNA HELICASE UVRD2"/>
    <property type="match status" value="1"/>
</dbReference>
<comment type="catalytic activity">
    <reaction evidence="7">
        <text>Couples ATP hydrolysis with the unwinding of duplex DNA by translocating in the 3'-5' direction.</text>
        <dbReference type="EC" id="5.6.2.4"/>
    </reaction>
</comment>
<reference evidence="15 16" key="1">
    <citation type="submission" date="2024-09" db="EMBL/GenBank/DDBJ databases">
        <authorList>
            <person name="Sun Q."/>
            <person name="Mori K."/>
        </authorList>
    </citation>
    <scope>NUCLEOTIDE SEQUENCE [LARGE SCALE GENOMIC DNA]</scope>
    <source>
        <strain evidence="15 16">JCM 11683</strain>
    </source>
</reference>
<dbReference type="CDD" id="cd17932">
    <property type="entry name" value="DEXQc_UvrD"/>
    <property type="match status" value="1"/>
</dbReference>
<dbReference type="InterPro" id="IPR027417">
    <property type="entry name" value="P-loop_NTPase"/>
</dbReference>
<proteinExistence type="inferred from homology"/>
<sequence>MAAQRMTPAPNPPHGQPQPNAASGPGASGAAERLLDALDPEQRQVAEHFDGPLVVLAGAGTGKTRAMTHRIAYGVHSGQFRPTEVLALTFTSKAAGEMRSRLRGLGVPSVQARTFHSAALRQLRFFWSAFAEGPFPEVLAHKAGVLSQTLAGLGYEPEREVVRDVAAEIEYAAVSLLGVEEYLQAAENRELPEGIDIGGMERIMLAYSELKSRRRLIDFEDVLLVLNGVLGTREDILAKVHSQYTSFVVDEFQDVSPLQYDLLRRWLGRRENLCVVGDPAQTIYTFAGATDSFLLGLRRDLPNATTVRLVRNYRSSTDIVETANRLLAHTGRGALVLQPTHPRSGPVQYFEYSDDQAEAAAVAEAIAAELAAGRAAQDIAVLFRTNGQSQAYEEALSARGISYVLRGGERFFARPEVKQALVMLNAATRTHGIAPLHDVVREVLENTGWSATDDARVGAAREKWESLRALVDLAETMQAESEVPVPLERFVAELADRQEHQFAPPINGVTLASVHAAKGLEWDSVHVVGLSEGLMPISYATEPAEIAEERRLLYVAVTRARKQLRLSWSKARHAGRAGSRRPSRFLAELRGERVQRPQTARRSRAAGSAHGRDTVLCQKCQKVLVNVVERRIGRCGDCPGEIDPQLLEALRAWRKQTSEENRIPAYMVLTNATLNMLAEVAPRDREALARVPGIGAVKQEQFGEAIISVVHQHQNGR</sequence>
<organism evidence="15 16">
    <name type="scientific">Brevibacterium otitidis</name>
    <dbReference type="NCBI Taxonomy" id="53364"/>
    <lineage>
        <taxon>Bacteria</taxon>
        <taxon>Bacillati</taxon>
        <taxon>Actinomycetota</taxon>
        <taxon>Actinomycetes</taxon>
        <taxon>Micrococcales</taxon>
        <taxon>Brevibacteriaceae</taxon>
        <taxon>Brevibacterium</taxon>
    </lineage>
</organism>
<evidence type="ECO:0000256" key="2">
    <source>
        <dbReference type="ARBA" id="ARBA00022741"/>
    </source>
</evidence>
<feature type="domain" description="UvrD-like helicase C-terminal" evidence="14">
    <location>
        <begin position="317"/>
        <end position="562"/>
    </location>
</feature>
<dbReference type="EMBL" id="JBHMAU010000073">
    <property type="protein sequence ID" value="MFB9777216.1"/>
    <property type="molecule type" value="Genomic_DNA"/>
</dbReference>
<dbReference type="InterPro" id="IPR010997">
    <property type="entry name" value="HRDC-like_sf"/>
</dbReference>
<gene>
    <name evidence="15" type="ORF">ACFFN1_12545</name>
</gene>
<dbReference type="GO" id="GO:0004386">
    <property type="term" value="F:helicase activity"/>
    <property type="evidence" value="ECO:0007669"/>
    <property type="project" value="UniProtKB-KW"/>
</dbReference>
<feature type="region of interest" description="Disordered" evidence="11">
    <location>
        <begin position="571"/>
        <end position="608"/>
    </location>
</feature>
<feature type="compositionally biased region" description="Basic residues" evidence="11">
    <location>
        <begin position="571"/>
        <end position="583"/>
    </location>
</feature>
<dbReference type="Gene3D" id="3.40.50.300">
    <property type="entry name" value="P-loop containing nucleotide triphosphate hydrolases"/>
    <property type="match status" value="3"/>
</dbReference>
<evidence type="ECO:0000256" key="10">
    <source>
        <dbReference type="PROSITE-ProRule" id="PRU00560"/>
    </source>
</evidence>
<evidence type="ECO:0000256" key="9">
    <source>
        <dbReference type="ARBA" id="ARBA00048988"/>
    </source>
</evidence>
<name>A0ABV5X467_9MICO</name>
<evidence type="ECO:0000256" key="7">
    <source>
        <dbReference type="ARBA" id="ARBA00034617"/>
    </source>
</evidence>
<dbReference type="PANTHER" id="PTHR11070">
    <property type="entry name" value="UVRD / RECB / PCRA DNA HELICASE FAMILY MEMBER"/>
    <property type="match status" value="1"/>
</dbReference>
<dbReference type="Pfam" id="PF00570">
    <property type="entry name" value="HRDC"/>
    <property type="match status" value="1"/>
</dbReference>
<protein>
    <recommendedName>
        <fullName evidence="8">DNA 3'-5' helicase</fullName>
        <ecNumber evidence="8">5.6.2.4</ecNumber>
    </recommendedName>
</protein>
<keyword evidence="3 10" id="KW-0378">Hydrolase</keyword>
<evidence type="ECO:0000313" key="15">
    <source>
        <dbReference type="EMBL" id="MFB9777216.1"/>
    </source>
</evidence>
<dbReference type="Pfam" id="PF13361">
    <property type="entry name" value="UvrD_C"/>
    <property type="match status" value="2"/>
</dbReference>
<evidence type="ECO:0000256" key="6">
    <source>
        <dbReference type="ARBA" id="ARBA00023235"/>
    </source>
</evidence>
<dbReference type="SUPFAM" id="SSF52540">
    <property type="entry name" value="P-loop containing nucleoside triphosphate hydrolases"/>
    <property type="match status" value="1"/>
</dbReference>
<evidence type="ECO:0000256" key="11">
    <source>
        <dbReference type="SAM" id="MobiDB-lite"/>
    </source>
</evidence>
<evidence type="ECO:0000256" key="8">
    <source>
        <dbReference type="ARBA" id="ARBA00034808"/>
    </source>
</evidence>
<dbReference type="InterPro" id="IPR014016">
    <property type="entry name" value="UvrD-like_ATP-bd"/>
</dbReference>
<feature type="domain" description="HRDC" evidence="12">
    <location>
        <begin position="640"/>
        <end position="717"/>
    </location>
</feature>
<keyword evidence="16" id="KW-1185">Reference proteome</keyword>
<dbReference type="Gene3D" id="1.10.10.160">
    <property type="match status" value="1"/>
</dbReference>
<dbReference type="PROSITE" id="PS51217">
    <property type="entry name" value="UVRD_HELICASE_CTER"/>
    <property type="match status" value="1"/>
</dbReference>
<feature type="region of interest" description="Disordered" evidence="11">
    <location>
        <begin position="1"/>
        <end position="30"/>
    </location>
</feature>
<feature type="binding site" evidence="10">
    <location>
        <begin position="57"/>
        <end position="64"/>
    </location>
    <ligand>
        <name>ATP</name>
        <dbReference type="ChEBI" id="CHEBI:30616"/>
    </ligand>
</feature>
<dbReference type="Pfam" id="PF00580">
    <property type="entry name" value="UvrD-helicase"/>
    <property type="match status" value="1"/>
</dbReference>
<dbReference type="InterPro" id="IPR014017">
    <property type="entry name" value="DNA_helicase_UvrD-like_C"/>
</dbReference>
<dbReference type="Proteomes" id="UP001589707">
    <property type="component" value="Unassembled WGS sequence"/>
</dbReference>
<evidence type="ECO:0000256" key="3">
    <source>
        <dbReference type="ARBA" id="ARBA00022801"/>
    </source>
</evidence>
<feature type="domain" description="UvrD-like helicase ATP-binding" evidence="13">
    <location>
        <begin position="36"/>
        <end position="316"/>
    </location>
</feature>
<comment type="catalytic activity">
    <reaction evidence="9">
        <text>ATP + H2O = ADP + phosphate + H(+)</text>
        <dbReference type="Rhea" id="RHEA:13065"/>
        <dbReference type="ChEBI" id="CHEBI:15377"/>
        <dbReference type="ChEBI" id="CHEBI:15378"/>
        <dbReference type="ChEBI" id="CHEBI:30616"/>
        <dbReference type="ChEBI" id="CHEBI:43474"/>
        <dbReference type="ChEBI" id="CHEBI:456216"/>
        <dbReference type="EC" id="5.6.2.4"/>
    </reaction>
</comment>
<feature type="compositionally biased region" description="Low complexity" evidence="11">
    <location>
        <begin position="17"/>
        <end position="30"/>
    </location>
</feature>
<dbReference type="InterPro" id="IPR002121">
    <property type="entry name" value="HRDC_dom"/>
</dbReference>
<evidence type="ECO:0000313" key="16">
    <source>
        <dbReference type="Proteomes" id="UP001589707"/>
    </source>
</evidence>
<evidence type="ECO:0000256" key="5">
    <source>
        <dbReference type="ARBA" id="ARBA00022840"/>
    </source>
</evidence>
<dbReference type="SUPFAM" id="SSF47819">
    <property type="entry name" value="HRDC-like"/>
    <property type="match status" value="1"/>
</dbReference>
<evidence type="ECO:0000256" key="1">
    <source>
        <dbReference type="ARBA" id="ARBA00009922"/>
    </source>
</evidence>
<keyword evidence="6" id="KW-0413">Isomerase</keyword>
<evidence type="ECO:0000259" key="14">
    <source>
        <dbReference type="PROSITE" id="PS51217"/>
    </source>
</evidence>
<dbReference type="Gene3D" id="1.10.150.80">
    <property type="entry name" value="HRDC domain"/>
    <property type="match status" value="1"/>
</dbReference>
<accession>A0ABV5X467</accession>
<keyword evidence="5 10" id="KW-0067">ATP-binding</keyword>
<dbReference type="InterPro" id="IPR013986">
    <property type="entry name" value="DExx_box_DNA_helicase_dom_sf"/>
</dbReference>
<dbReference type="PROSITE" id="PS51198">
    <property type="entry name" value="UVRD_HELICASE_ATP_BIND"/>
    <property type="match status" value="1"/>
</dbReference>
<dbReference type="SMART" id="SM00341">
    <property type="entry name" value="HRDC"/>
    <property type="match status" value="1"/>
</dbReference>
<dbReference type="RefSeq" id="WP_376841120.1">
    <property type="nucleotide sequence ID" value="NZ_JBHMAU010000073.1"/>
</dbReference>
<dbReference type="InterPro" id="IPR044876">
    <property type="entry name" value="HRDC_dom_sf"/>
</dbReference>
<dbReference type="InterPro" id="IPR000212">
    <property type="entry name" value="DNA_helicase_UvrD/REP"/>
</dbReference>
<keyword evidence="4 10" id="KW-0347">Helicase</keyword>
<evidence type="ECO:0000256" key="4">
    <source>
        <dbReference type="ARBA" id="ARBA00022806"/>
    </source>
</evidence>
<comment type="similarity">
    <text evidence="1">Belongs to the helicase family. UvrD subfamily.</text>
</comment>